<organism evidence="1 2">
    <name type="scientific">Chitinophaga barathri</name>
    <dbReference type="NCBI Taxonomy" id="1647451"/>
    <lineage>
        <taxon>Bacteria</taxon>
        <taxon>Pseudomonadati</taxon>
        <taxon>Bacteroidota</taxon>
        <taxon>Chitinophagia</taxon>
        <taxon>Chitinophagales</taxon>
        <taxon>Chitinophagaceae</taxon>
        <taxon>Chitinophaga</taxon>
    </lineage>
</organism>
<dbReference type="Pfam" id="PF13585">
    <property type="entry name" value="CHU_C"/>
    <property type="match status" value="1"/>
</dbReference>
<keyword evidence="2" id="KW-1185">Reference proteome</keyword>
<accession>A0A3N4MNW5</accession>
<evidence type="ECO:0000313" key="1">
    <source>
        <dbReference type="EMBL" id="RPD41369.1"/>
    </source>
</evidence>
<comment type="caution">
    <text evidence="1">The sequence shown here is derived from an EMBL/GenBank/DDBJ whole genome shotgun (WGS) entry which is preliminary data.</text>
</comment>
<sequence length="806" mass="86731">MSGNSSIGPVKKDFNPYIYNPCQEAEMDFMLKKTLLYLLLVFATRAEAQNCTALGQNPSTAFPVCGDQKFIQHSVPICGNRVIPGPTCNTFGDGPHNDKNPYWYKFTCYKAGTLGFQITPLTLAEDYDWQLFDITGKNPDNVYTDRSMYVAMNWTAEFGVTGASSAGTSLDVCGGPRQPLFSKMPELIVGHEYLLLISHFSNSQSGYELSFGGGTAEIIDPVLPEITSLKYDCASYSIGIKLSKKVLCSSLAVDGSDFVLSAGAPAILSARGVTCSNGFDLDSVTLFLAGPPAPGTHVVTVRNGSDANTLLNVCNKQMLAGGNMGFSVPVYPAPRMATLKALPCGPDEVVLEFPDPIRCSSVAADGSDFTITGPAGVTIVSATTVCAANDLTNTVTLKLSGHIITAGNYTLSLTGSVLSECHIPSLPGGQAVFSIPPQPPVLLRGIPLQGCEPVAVKIGLSIPVRCSSIAADGSDFTIRGARPVTISGATGICNAAGLADSVELRFNAPVQTGGRYEVLTALGTDGNTLLSECWQPAAIGQITAFNAADTVNADFTFDLAFNCKLTTASFHHHGRNNVNTWSWLMDGADPFNIQHPVKIYDSFGAKAVTLVVSNGVCSARKDTTITITSELSADFSVDYGPYCPLEAVHPVDHSTGNIVRWTWDYGNNAVASGKEAVPMRYFPQFRDQDYTIRLIVENDKNCRDTAEHKIKAARSCYVEIPSAFSPNNDGVNDYFYPINAYKVTNLRLAVYTRSGQLIFETYNWQKRWDGKINGSPADVGTYAWMLEYTDQLGEKVQKKGTVVLVR</sequence>
<evidence type="ECO:0008006" key="3">
    <source>
        <dbReference type="Google" id="ProtNLM"/>
    </source>
</evidence>
<dbReference type="InterPro" id="IPR035986">
    <property type="entry name" value="PKD_dom_sf"/>
</dbReference>
<evidence type="ECO:0000313" key="2">
    <source>
        <dbReference type="Proteomes" id="UP000279089"/>
    </source>
</evidence>
<dbReference type="Proteomes" id="UP000279089">
    <property type="component" value="Unassembled WGS sequence"/>
</dbReference>
<dbReference type="AlphaFoldDB" id="A0A3N4MNW5"/>
<dbReference type="OrthoDB" id="610082at2"/>
<dbReference type="InterPro" id="IPR026341">
    <property type="entry name" value="T9SS_type_B"/>
</dbReference>
<dbReference type="EMBL" id="RMBX01000004">
    <property type="protein sequence ID" value="RPD41369.1"/>
    <property type="molecule type" value="Genomic_DNA"/>
</dbReference>
<proteinExistence type="predicted"/>
<dbReference type="InterPro" id="IPR013783">
    <property type="entry name" value="Ig-like_fold"/>
</dbReference>
<dbReference type="Gene3D" id="2.60.40.10">
    <property type="entry name" value="Immunoglobulins"/>
    <property type="match status" value="2"/>
</dbReference>
<protein>
    <recommendedName>
        <fullName evidence="3">PKD domain-containing protein</fullName>
    </recommendedName>
</protein>
<dbReference type="SUPFAM" id="SSF49299">
    <property type="entry name" value="PKD domain"/>
    <property type="match status" value="1"/>
</dbReference>
<gene>
    <name evidence="1" type="ORF">EG028_08595</name>
</gene>
<name>A0A3N4MNW5_9BACT</name>
<reference evidence="2" key="1">
    <citation type="submission" date="2018-11" db="EMBL/GenBank/DDBJ databases">
        <title>Chitinophaga lutea sp.nov., isolate from arsenic contaminated soil.</title>
        <authorList>
            <person name="Zong Y."/>
        </authorList>
    </citation>
    <scope>NUCLEOTIDE SEQUENCE [LARGE SCALE GENOMIC DNA]</scope>
    <source>
        <strain evidence="2">YLT18</strain>
    </source>
</reference>
<dbReference type="NCBIfam" id="TIGR04131">
    <property type="entry name" value="Bac_Flav_CTERM"/>
    <property type="match status" value="1"/>
</dbReference>